<dbReference type="PATRIC" id="fig|1276229.3.peg.961"/>
<dbReference type="AlphaFoldDB" id="R4U4Z8"/>
<evidence type="ECO:0008006" key="4">
    <source>
        <dbReference type="Google" id="ProtNLM"/>
    </source>
</evidence>
<dbReference type="HOGENOM" id="CLU_946309_0_0_14"/>
<dbReference type="SUPFAM" id="SSF53649">
    <property type="entry name" value="Alkaline phosphatase-like"/>
    <property type="match status" value="1"/>
</dbReference>
<feature type="chain" id="PRO_5004380050" description="Metalloenzyme domain-containing protein" evidence="1">
    <location>
        <begin position="26"/>
        <end position="294"/>
    </location>
</feature>
<evidence type="ECO:0000313" key="3">
    <source>
        <dbReference type="Proteomes" id="UP000013963"/>
    </source>
</evidence>
<proteinExistence type="predicted"/>
<dbReference type="Proteomes" id="UP000013963">
    <property type="component" value="Chromosome"/>
</dbReference>
<dbReference type="RefSeq" id="WP_016341196.1">
    <property type="nucleotide sequence ID" value="NC_021284.1"/>
</dbReference>
<name>R4U4Z8_9MOLU</name>
<dbReference type="KEGG" id="ssyr:SSYRP_v1c09700"/>
<evidence type="ECO:0000313" key="2">
    <source>
        <dbReference type="EMBL" id="AGM26557.1"/>
    </source>
</evidence>
<organism evidence="2 3">
    <name type="scientific">Spiroplasma syrphidicola EA-1</name>
    <dbReference type="NCBI Taxonomy" id="1276229"/>
    <lineage>
        <taxon>Bacteria</taxon>
        <taxon>Bacillati</taxon>
        <taxon>Mycoplasmatota</taxon>
        <taxon>Mollicutes</taxon>
        <taxon>Entomoplasmatales</taxon>
        <taxon>Spiroplasmataceae</taxon>
        <taxon>Spiroplasma</taxon>
    </lineage>
</organism>
<dbReference type="InterPro" id="IPR017850">
    <property type="entry name" value="Alkaline_phosphatase_core_sf"/>
</dbReference>
<dbReference type="STRING" id="1276229.SSYRP_v1c09700"/>
<reference evidence="2 3" key="1">
    <citation type="journal article" date="2013" name="Genome Biol. Evol.">
        <title>Complete genomes of two dipteran-associated spiroplasmas provided insights into the origin, dynamics, and impacts of viral invasion in spiroplasma.</title>
        <authorList>
            <person name="Ku C."/>
            <person name="Lo W.S."/>
            <person name="Chen L.L."/>
            <person name="Kuo C.H."/>
        </authorList>
    </citation>
    <scope>NUCLEOTIDE SEQUENCE [LARGE SCALE GENOMIC DNA]</scope>
    <source>
        <strain evidence="2">EA-1</strain>
    </source>
</reference>
<dbReference type="eggNOG" id="COG1524">
    <property type="taxonomic scope" value="Bacteria"/>
</dbReference>
<gene>
    <name evidence="2" type="ORF">SSYRP_v1c09700</name>
</gene>
<dbReference type="Gene3D" id="3.40.720.10">
    <property type="entry name" value="Alkaline Phosphatase, subunit A"/>
    <property type="match status" value="1"/>
</dbReference>
<sequence>MRIFLKVLSLSVLFASYPMTLIGCANNTDYRDDRSFLQKEDDKYLSNNQLTLNSKKHALLFGVDGVPYQNIKESLPTAQEVVFKSNFYIQSYETIKGWKSIFWGNILETGTNVFELIKKNDSTIKTAIALQELGPWYVENIFNVPLRNNIDTVIDDENFDYNTVEAINYWAEKLLADINTLTTEGNNFIFAYNGIFDSLKHSNVPDDHPIIKTLLSQYDKIWTNVLKNLPKEDWLIMSTTDHGRNLDGFNHNNNQISSHFSWLLANHDLNAILEHNFSNFYDIRTVILKWLMTN</sequence>
<feature type="signal peptide" evidence="1">
    <location>
        <begin position="1"/>
        <end position="25"/>
    </location>
</feature>
<dbReference type="EMBL" id="CP005078">
    <property type="protein sequence ID" value="AGM26557.1"/>
    <property type="molecule type" value="Genomic_DNA"/>
</dbReference>
<protein>
    <recommendedName>
        <fullName evidence="4">Metalloenzyme domain-containing protein</fullName>
    </recommendedName>
</protein>
<keyword evidence="3" id="KW-1185">Reference proteome</keyword>
<dbReference type="PROSITE" id="PS51257">
    <property type="entry name" value="PROKAR_LIPOPROTEIN"/>
    <property type="match status" value="1"/>
</dbReference>
<keyword evidence="1" id="KW-0732">Signal</keyword>
<accession>R4U4Z8</accession>
<dbReference type="OrthoDB" id="279982at2"/>
<evidence type="ECO:0000256" key="1">
    <source>
        <dbReference type="SAM" id="SignalP"/>
    </source>
</evidence>